<dbReference type="GeneID" id="71988987"/>
<dbReference type="Proteomes" id="UP000756132">
    <property type="component" value="Chromosome 9"/>
</dbReference>
<proteinExistence type="predicted"/>
<evidence type="ECO:0000256" key="1">
    <source>
        <dbReference type="SAM" id="MobiDB-lite"/>
    </source>
</evidence>
<sequence length="254" mass="28630">MPHATSEQPLTNGDKLSSQFVHHLASYPVVNDSIKAVQQNPYGKKSIELADGAYQRFGKPVQPYLETPYSYAKPYVQKADEIADSGLSHVEHRFPIVKEETHTIVDNVKSLVWWPYSYATDTWQDEYSKTAKSKNRGDGLPLPTLVLAYISFNLRVASDFLHTVANTVGPKYEESKKKGADYVREAQNQAEHYKKVGQEKVDEYTKFGQQKAEEAKKQGEETVDEAKKQGEETKEQAKSKANGAKEEAKKKADK</sequence>
<dbReference type="KEGG" id="ffu:CLAFUR5_09109"/>
<dbReference type="OrthoDB" id="376826at2759"/>
<keyword evidence="3" id="KW-1185">Reference proteome</keyword>
<accession>A0A9Q8PFY4</accession>
<dbReference type="AlphaFoldDB" id="A0A9Q8PFY4"/>
<evidence type="ECO:0000313" key="2">
    <source>
        <dbReference type="EMBL" id="UJO21765.1"/>
    </source>
</evidence>
<gene>
    <name evidence="2" type="ORF">CLAFUR5_09109</name>
</gene>
<organism evidence="2 3">
    <name type="scientific">Passalora fulva</name>
    <name type="common">Tomato leaf mold</name>
    <name type="synonym">Cladosporium fulvum</name>
    <dbReference type="NCBI Taxonomy" id="5499"/>
    <lineage>
        <taxon>Eukaryota</taxon>
        <taxon>Fungi</taxon>
        <taxon>Dikarya</taxon>
        <taxon>Ascomycota</taxon>
        <taxon>Pezizomycotina</taxon>
        <taxon>Dothideomycetes</taxon>
        <taxon>Dothideomycetidae</taxon>
        <taxon>Mycosphaerellales</taxon>
        <taxon>Mycosphaerellaceae</taxon>
        <taxon>Fulvia</taxon>
    </lineage>
</organism>
<reference evidence="2" key="2">
    <citation type="journal article" date="2022" name="Microb. Genom.">
        <title>A chromosome-scale genome assembly of the tomato pathogen Cladosporium fulvum reveals a compartmentalized genome architecture and the presence of a dispensable chromosome.</title>
        <authorList>
            <person name="Zaccaron A.Z."/>
            <person name="Chen L.H."/>
            <person name="Samaras A."/>
            <person name="Stergiopoulos I."/>
        </authorList>
    </citation>
    <scope>NUCLEOTIDE SEQUENCE</scope>
    <source>
        <strain evidence="2">Race5_Kim</strain>
    </source>
</reference>
<feature type="region of interest" description="Disordered" evidence="1">
    <location>
        <begin position="205"/>
        <end position="254"/>
    </location>
</feature>
<evidence type="ECO:0000313" key="3">
    <source>
        <dbReference type="Proteomes" id="UP000756132"/>
    </source>
</evidence>
<dbReference type="EMBL" id="CP090171">
    <property type="protein sequence ID" value="UJO21765.1"/>
    <property type="molecule type" value="Genomic_DNA"/>
</dbReference>
<name>A0A9Q8PFY4_PASFU</name>
<dbReference type="Pfam" id="PF17316">
    <property type="entry name" value="Perilipin_2"/>
    <property type="match status" value="1"/>
</dbReference>
<dbReference type="OMA" id="YSYVAPY"/>
<protein>
    <submittedName>
        <fullName evidence="2">Uncharacterized protein</fullName>
    </submittedName>
</protein>
<dbReference type="RefSeq" id="XP_047766131.1">
    <property type="nucleotide sequence ID" value="XM_047908257.1"/>
</dbReference>
<reference evidence="2" key="1">
    <citation type="submission" date="2021-12" db="EMBL/GenBank/DDBJ databases">
        <authorList>
            <person name="Zaccaron A."/>
            <person name="Stergiopoulos I."/>
        </authorList>
    </citation>
    <scope>NUCLEOTIDE SEQUENCE</scope>
    <source>
        <strain evidence="2">Race5_Kim</strain>
    </source>
</reference>